<proteinExistence type="predicted"/>
<feature type="transmembrane region" description="Helical" evidence="1">
    <location>
        <begin position="150"/>
        <end position="169"/>
    </location>
</feature>
<gene>
    <name evidence="3" type="ORF">DW782_19215</name>
    <name evidence="2" type="ORF">GKD70_17820</name>
</gene>
<feature type="transmembrane region" description="Helical" evidence="1">
    <location>
        <begin position="176"/>
        <end position="193"/>
    </location>
</feature>
<feature type="transmembrane region" description="Helical" evidence="1">
    <location>
        <begin position="55"/>
        <end position="73"/>
    </location>
</feature>
<comment type="caution">
    <text evidence="3">The sequence shown here is derived from an EMBL/GenBank/DDBJ whole genome shotgun (WGS) entry which is preliminary data.</text>
</comment>
<evidence type="ECO:0008006" key="6">
    <source>
        <dbReference type="Google" id="ProtNLM"/>
    </source>
</evidence>
<name>A0A3E4MJM6_PARDI</name>
<dbReference type="Proteomes" id="UP000441609">
    <property type="component" value="Unassembled WGS sequence"/>
</dbReference>
<sequence length="427" mass="49296">MPVNRVKLYFLYAILFLVFTQGFWERYTPIPAQPILEILIIGITLLSYKNILNPLCYKLLFVLSVGFICSIYTASSIAYFKSIRFVLYFFFLYDIYRSTHFEIYQYLRLLKFLMGLVILQGVASIIQIFIIGERIEGYVGYMSSLGGSTATTFLVLVLSICMVILLYSNNKLSRKYIYEILLCIASAILVGYSSGKRTIYFIAPVTLVLSVFFTRIYIRRDRLMELRKKVRYIVIGTVILFPIYIIGATSTQFKLNDRIKTSGDRMEILSGMIEYAMFYENSEHNGSSTGRSGTTKNIVKSALNDAKYFFVGSGFGSYKDEEATKERNVIYGIVGFTRDVFSGGMIFAVLMSLWLIKVILYHDKTEQDPFSITLRYMILFSFLFTHFAYSADYVTHLKLTSLLIVILPIINTKEYEHIKEHLWAYIK</sequence>
<feature type="transmembrane region" description="Helical" evidence="1">
    <location>
        <begin position="79"/>
        <end position="96"/>
    </location>
</feature>
<keyword evidence="1" id="KW-0812">Transmembrane</keyword>
<feature type="transmembrane region" description="Helical" evidence="1">
    <location>
        <begin position="108"/>
        <end position="130"/>
    </location>
</feature>
<keyword evidence="1" id="KW-1133">Transmembrane helix</keyword>
<feature type="transmembrane region" description="Helical" evidence="1">
    <location>
        <begin position="230"/>
        <end position="247"/>
    </location>
</feature>
<reference evidence="3 4" key="1">
    <citation type="submission" date="2018-08" db="EMBL/GenBank/DDBJ databases">
        <title>A genome reference for cultivated species of the human gut microbiota.</title>
        <authorList>
            <person name="Zou Y."/>
            <person name="Xue W."/>
            <person name="Luo G."/>
        </authorList>
    </citation>
    <scope>NUCLEOTIDE SEQUENCE [LARGE SCALE GENOMIC DNA]</scope>
    <source>
        <strain evidence="3 4">AM30-4</strain>
    </source>
</reference>
<dbReference type="AlphaFoldDB" id="A0A3E4MJM6"/>
<feature type="transmembrane region" description="Helical" evidence="1">
    <location>
        <begin position="199"/>
        <end position="218"/>
    </location>
</feature>
<feature type="transmembrane region" description="Helical" evidence="1">
    <location>
        <begin position="340"/>
        <end position="360"/>
    </location>
</feature>
<reference evidence="2 5" key="2">
    <citation type="journal article" date="2019" name="Nat. Med.">
        <title>A library of human gut bacterial isolates paired with longitudinal multiomics data enables mechanistic microbiome research.</title>
        <authorList>
            <person name="Poyet M."/>
            <person name="Groussin M."/>
            <person name="Gibbons S.M."/>
            <person name="Avila-Pacheco J."/>
            <person name="Jiang X."/>
            <person name="Kearney S.M."/>
            <person name="Perrotta A.R."/>
            <person name="Berdy B."/>
            <person name="Zhao S."/>
            <person name="Lieberman T.D."/>
            <person name="Swanson P.K."/>
            <person name="Smith M."/>
            <person name="Roesemann S."/>
            <person name="Alexander J.E."/>
            <person name="Rich S.A."/>
            <person name="Livny J."/>
            <person name="Vlamakis H."/>
            <person name="Clish C."/>
            <person name="Bullock K."/>
            <person name="Deik A."/>
            <person name="Scott J."/>
            <person name="Pierce K.A."/>
            <person name="Xavier R.J."/>
            <person name="Alm E.J."/>
        </authorList>
    </citation>
    <scope>NUCLEOTIDE SEQUENCE [LARGE SCALE GENOMIC DNA]</scope>
    <source>
        <strain evidence="2 5">BIOML-A20</strain>
    </source>
</reference>
<evidence type="ECO:0000313" key="2">
    <source>
        <dbReference type="EMBL" id="MSB75121.1"/>
    </source>
</evidence>
<evidence type="ECO:0000313" key="4">
    <source>
        <dbReference type="Proteomes" id="UP000284660"/>
    </source>
</evidence>
<protein>
    <recommendedName>
        <fullName evidence="6">O-antigen ligase domain-containing protein</fullName>
    </recommendedName>
</protein>
<keyword evidence="1" id="KW-0472">Membrane</keyword>
<dbReference type="Proteomes" id="UP000284660">
    <property type="component" value="Unassembled WGS sequence"/>
</dbReference>
<dbReference type="OrthoDB" id="10014324at2"/>
<dbReference type="EMBL" id="QSJN01000017">
    <property type="protein sequence ID" value="RHD71429.1"/>
    <property type="molecule type" value="Genomic_DNA"/>
</dbReference>
<evidence type="ECO:0000313" key="5">
    <source>
        <dbReference type="Proteomes" id="UP000441609"/>
    </source>
</evidence>
<feature type="transmembrane region" description="Helical" evidence="1">
    <location>
        <begin position="7"/>
        <end position="24"/>
    </location>
</feature>
<feature type="transmembrane region" description="Helical" evidence="1">
    <location>
        <begin position="372"/>
        <end position="389"/>
    </location>
</feature>
<dbReference type="EMBL" id="WKMO01000019">
    <property type="protein sequence ID" value="MSB75121.1"/>
    <property type="molecule type" value="Genomic_DNA"/>
</dbReference>
<feature type="transmembrane region" description="Helical" evidence="1">
    <location>
        <begin position="30"/>
        <end position="48"/>
    </location>
</feature>
<accession>A0A3E4MJM6</accession>
<evidence type="ECO:0000256" key="1">
    <source>
        <dbReference type="SAM" id="Phobius"/>
    </source>
</evidence>
<evidence type="ECO:0000313" key="3">
    <source>
        <dbReference type="EMBL" id="RHD71429.1"/>
    </source>
</evidence>
<organism evidence="3 4">
    <name type="scientific">Parabacteroides distasonis</name>
    <dbReference type="NCBI Taxonomy" id="823"/>
    <lineage>
        <taxon>Bacteria</taxon>
        <taxon>Pseudomonadati</taxon>
        <taxon>Bacteroidota</taxon>
        <taxon>Bacteroidia</taxon>
        <taxon>Bacteroidales</taxon>
        <taxon>Tannerellaceae</taxon>
        <taxon>Parabacteroides</taxon>
    </lineage>
</organism>